<dbReference type="GO" id="GO:0003677">
    <property type="term" value="F:DNA binding"/>
    <property type="evidence" value="ECO:0007669"/>
    <property type="project" value="InterPro"/>
</dbReference>
<dbReference type="Gene3D" id="1.10.20.10">
    <property type="entry name" value="Histone, subunit A"/>
    <property type="match status" value="1"/>
</dbReference>
<dbReference type="AlphaFoldDB" id="A0A673VMA3"/>
<dbReference type="Pfam" id="PF00125">
    <property type="entry name" value="Histone"/>
    <property type="match status" value="1"/>
</dbReference>
<dbReference type="InterPro" id="IPR007125">
    <property type="entry name" value="H2A/H2B/H3"/>
</dbReference>
<keyword evidence="5" id="KW-1185">Reference proteome</keyword>
<reference evidence="4" key="3">
    <citation type="submission" date="2025-09" db="UniProtKB">
        <authorList>
            <consortium name="Ensembl"/>
        </authorList>
    </citation>
    <scope>IDENTIFICATION</scope>
</reference>
<dbReference type="Proteomes" id="UP000472268">
    <property type="component" value="Chromosome 6"/>
</dbReference>
<evidence type="ECO:0000256" key="1">
    <source>
        <dbReference type="ARBA" id="ARBA00006846"/>
    </source>
</evidence>
<dbReference type="GO" id="GO:0046982">
    <property type="term" value="F:protein heterodimerization activity"/>
    <property type="evidence" value="ECO:0007669"/>
    <property type="project" value="InterPro"/>
</dbReference>
<dbReference type="PRINTS" id="PR00621">
    <property type="entry name" value="HISTONEH2B"/>
</dbReference>
<reference evidence="4 5" key="1">
    <citation type="submission" date="2019-05" db="EMBL/GenBank/DDBJ databases">
        <title>A Chromosome-scale Meerkat (S. suricatta) Genome Assembly.</title>
        <authorList>
            <person name="Dudchenko O."/>
            <person name="Lieberman Aiden E."/>
            <person name="Tung J."/>
            <person name="Barreiro L.B."/>
            <person name="Clutton-Brock T.H."/>
        </authorList>
    </citation>
    <scope>NUCLEOTIDE SEQUENCE [LARGE SCALE GENOMIC DNA]</scope>
</reference>
<evidence type="ECO:0000256" key="2">
    <source>
        <dbReference type="SAM" id="MobiDB-lite"/>
    </source>
</evidence>
<proteinExistence type="inferred from homology"/>
<name>A0A673VMA3_SURSU</name>
<dbReference type="SUPFAM" id="SSF47113">
    <property type="entry name" value="Histone-fold"/>
    <property type="match status" value="1"/>
</dbReference>
<organism evidence="4 5">
    <name type="scientific">Suricata suricatta</name>
    <name type="common">Meerkat</name>
    <dbReference type="NCBI Taxonomy" id="37032"/>
    <lineage>
        <taxon>Eukaryota</taxon>
        <taxon>Metazoa</taxon>
        <taxon>Chordata</taxon>
        <taxon>Craniata</taxon>
        <taxon>Vertebrata</taxon>
        <taxon>Euteleostomi</taxon>
        <taxon>Mammalia</taxon>
        <taxon>Eutheria</taxon>
        <taxon>Laurasiatheria</taxon>
        <taxon>Carnivora</taxon>
        <taxon>Feliformia</taxon>
        <taxon>Herpestidae</taxon>
        <taxon>Suricata</taxon>
    </lineage>
</organism>
<evidence type="ECO:0000313" key="4">
    <source>
        <dbReference type="Ensembl" id="ENSSSUP00005034962.1"/>
    </source>
</evidence>
<feature type="domain" description="Core Histone H2A/H2B/H3" evidence="3">
    <location>
        <begin position="20"/>
        <end position="79"/>
    </location>
</feature>
<dbReference type="GO" id="GO:0000786">
    <property type="term" value="C:nucleosome"/>
    <property type="evidence" value="ECO:0007669"/>
    <property type="project" value="InterPro"/>
</dbReference>
<dbReference type="Ensembl" id="ENSSSUT00005039825.1">
    <property type="protein sequence ID" value="ENSSSUP00005034962.1"/>
    <property type="gene ID" value="ENSSSUG00005022438.1"/>
</dbReference>
<dbReference type="GO" id="GO:0030527">
    <property type="term" value="F:structural constituent of chromatin"/>
    <property type="evidence" value="ECO:0007669"/>
    <property type="project" value="InterPro"/>
</dbReference>
<protein>
    <recommendedName>
        <fullName evidence="3">Core Histone H2A/H2B/H3 domain-containing protein</fullName>
    </recommendedName>
</protein>
<feature type="region of interest" description="Disordered" evidence="2">
    <location>
        <begin position="1"/>
        <end position="32"/>
    </location>
</feature>
<sequence length="101" mass="11435">MARSTNKMNKCSRGHPSPISRKKSHSSTNFGHRNYSRYVSRVLKEVVPQKGISSHTLDVMNTLINDSFDRISMEACSVCSDFWKRSCPQICPLLNSTCQPN</sequence>
<dbReference type="InterPro" id="IPR009072">
    <property type="entry name" value="Histone-fold"/>
</dbReference>
<evidence type="ECO:0000259" key="3">
    <source>
        <dbReference type="Pfam" id="PF00125"/>
    </source>
</evidence>
<gene>
    <name evidence="4" type="primary">LOC115293799</name>
</gene>
<comment type="similarity">
    <text evidence="1">Belongs to the histone H2B family.</text>
</comment>
<evidence type="ECO:0000313" key="5">
    <source>
        <dbReference type="Proteomes" id="UP000472268"/>
    </source>
</evidence>
<accession>A0A673VMA3</accession>
<reference evidence="4" key="2">
    <citation type="submission" date="2025-08" db="UniProtKB">
        <authorList>
            <consortium name="Ensembl"/>
        </authorList>
    </citation>
    <scope>IDENTIFICATION</scope>
</reference>
<dbReference type="InterPro" id="IPR000558">
    <property type="entry name" value="Histone_H2B"/>
</dbReference>